<proteinExistence type="predicted"/>
<accession>A0A6J5SSS4</accession>
<dbReference type="PANTHER" id="PTHR13696">
    <property type="entry name" value="P-LOOP CONTAINING NUCLEOSIDE TRIPHOSPHATE HYDROLASE"/>
    <property type="match status" value="1"/>
</dbReference>
<evidence type="ECO:0000259" key="1">
    <source>
        <dbReference type="Pfam" id="PF13614"/>
    </source>
</evidence>
<protein>
    <submittedName>
        <fullName evidence="2">Soj ATPases involved in chromosome partitioning</fullName>
    </submittedName>
</protein>
<dbReference type="SUPFAM" id="SSF52540">
    <property type="entry name" value="P-loop containing nucleoside triphosphate hydrolases"/>
    <property type="match status" value="1"/>
</dbReference>
<dbReference type="CDD" id="cd02042">
    <property type="entry name" value="ParAB_family"/>
    <property type="match status" value="1"/>
</dbReference>
<dbReference type="EMBL" id="LR797461">
    <property type="protein sequence ID" value="CAB4218290.1"/>
    <property type="molecule type" value="Genomic_DNA"/>
</dbReference>
<evidence type="ECO:0000313" key="2">
    <source>
        <dbReference type="EMBL" id="CAB4218290.1"/>
    </source>
</evidence>
<dbReference type="PIRSF" id="PIRSF009320">
    <property type="entry name" value="Nuc_binding_HP_1000"/>
    <property type="match status" value="1"/>
</dbReference>
<dbReference type="InterPro" id="IPR027417">
    <property type="entry name" value="P-loop_NTPase"/>
</dbReference>
<name>A0A6J5SSS4_9CAUD</name>
<reference evidence="2" key="1">
    <citation type="submission" date="2020-05" db="EMBL/GenBank/DDBJ databases">
        <authorList>
            <person name="Chiriac C."/>
            <person name="Salcher M."/>
            <person name="Ghai R."/>
            <person name="Kavagutti S V."/>
        </authorList>
    </citation>
    <scope>NUCLEOTIDE SEQUENCE</scope>
</reference>
<sequence>MRKIAVINQKGGVGKSTIAVNLTYGLATSGSKTLLIDLDPQAHSGEIYKPQTEPKHTIKDLFNDPHLNIQDAIVSGYTNEQIIENLNIVHGNILFSKVAEQVSSRIHREKILRNHLRKLNFDYIISDCPPNLGVITINAIYAADLILIPITYDKGALDGMADLIETVKEIKEGSSIPYLIIRNQFDARNKQTNTYIDGELKPFKKHLFETRIRKTEALNQARIASEPIQVYDPTSNGTSDFNDLVRELKNYV</sequence>
<dbReference type="Gene3D" id="3.40.50.300">
    <property type="entry name" value="P-loop containing nucleotide triphosphate hydrolases"/>
    <property type="match status" value="1"/>
</dbReference>
<dbReference type="PANTHER" id="PTHR13696:SF52">
    <property type="entry name" value="PARA FAMILY PROTEIN CT_582"/>
    <property type="match status" value="1"/>
</dbReference>
<feature type="domain" description="AAA" evidence="1">
    <location>
        <begin position="1"/>
        <end position="172"/>
    </location>
</feature>
<organism evidence="2">
    <name type="scientific">uncultured Caudovirales phage</name>
    <dbReference type="NCBI Taxonomy" id="2100421"/>
    <lineage>
        <taxon>Viruses</taxon>
        <taxon>Duplodnaviria</taxon>
        <taxon>Heunggongvirae</taxon>
        <taxon>Uroviricota</taxon>
        <taxon>Caudoviricetes</taxon>
        <taxon>Peduoviridae</taxon>
        <taxon>Maltschvirus</taxon>
        <taxon>Maltschvirus maltsch</taxon>
    </lineage>
</organism>
<dbReference type="Pfam" id="PF13614">
    <property type="entry name" value="AAA_31"/>
    <property type="match status" value="1"/>
</dbReference>
<dbReference type="InterPro" id="IPR050678">
    <property type="entry name" value="DNA_Partitioning_ATPase"/>
</dbReference>
<dbReference type="InterPro" id="IPR025669">
    <property type="entry name" value="AAA_dom"/>
</dbReference>
<gene>
    <name evidence="2" type="ORF">UFOVP1597_9</name>
</gene>